<evidence type="ECO:0000313" key="16">
    <source>
        <dbReference type="Proteomes" id="UP000509510"/>
    </source>
</evidence>
<keyword evidence="7" id="KW-0325">Glycoprotein</keyword>
<dbReference type="Gene3D" id="2.160.20.10">
    <property type="entry name" value="Single-stranded right-handed beta-helix, Pectin lyase-like"/>
    <property type="match status" value="1"/>
</dbReference>
<keyword evidence="3" id="KW-0964">Secreted</keyword>
<dbReference type="Proteomes" id="UP000509510">
    <property type="component" value="Chromosome I"/>
</dbReference>
<evidence type="ECO:0000256" key="1">
    <source>
        <dbReference type="ARBA" id="ARBA00004613"/>
    </source>
</evidence>
<evidence type="ECO:0000256" key="7">
    <source>
        <dbReference type="ARBA" id="ARBA00023180"/>
    </source>
</evidence>
<dbReference type="GO" id="GO:0005576">
    <property type="term" value="C:extracellular region"/>
    <property type="evidence" value="ECO:0007669"/>
    <property type="project" value="UniProtKB-SubCell"/>
</dbReference>
<evidence type="ECO:0000256" key="12">
    <source>
        <dbReference type="RuleBase" id="RU361169"/>
    </source>
</evidence>
<organism evidence="15 16">
    <name type="scientific">Talaromyces rugulosus</name>
    <name type="common">Penicillium rugulosum</name>
    <dbReference type="NCBI Taxonomy" id="121627"/>
    <lineage>
        <taxon>Eukaryota</taxon>
        <taxon>Fungi</taxon>
        <taxon>Dikarya</taxon>
        <taxon>Ascomycota</taxon>
        <taxon>Pezizomycotina</taxon>
        <taxon>Eurotiomycetes</taxon>
        <taxon>Eurotiomycetidae</taxon>
        <taxon>Eurotiales</taxon>
        <taxon>Trichocomaceae</taxon>
        <taxon>Talaromyces</taxon>
        <taxon>Talaromyces sect. Islandici</taxon>
    </lineage>
</organism>
<evidence type="ECO:0000256" key="2">
    <source>
        <dbReference type="ARBA" id="ARBA00008834"/>
    </source>
</evidence>
<dbReference type="PANTHER" id="PTHR31736:SF19">
    <property type="entry name" value="PECTIN LYASE SUPERFAMILY PROTEIN-RELATED"/>
    <property type="match status" value="1"/>
</dbReference>
<evidence type="ECO:0000313" key="15">
    <source>
        <dbReference type="EMBL" id="QKX54669.1"/>
    </source>
</evidence>
<protein>
    <recommendedName>
        <fullName evidence="14">Rhamnogalacturonase A/B/Epimerase-like pectate lyase domain-containing protein</fullName>
    </recommendedName>
</protein>
<dbReference type="SUPFAM" id="SSF51126">
    <property type="entry name" value="Pectin lyase-like"/>
    <property type="match status" value="1"/>
</dbReference>
<evidence type="ECO:0000256" key="13">
    <source>
        <dbReference type="SAM" id="SignalP"/>
    </source>
</evidence>
<name>A0A7H8QL65_TALRU</name>
<dbReference type="RefSeq" id="XP_035340848.1">
    <property type="nucleotide sequence ID" value="XM_035484955.1"/>
</dbReference>
<sequence>MHFYSNLLLVVLATVANGQLIGSVGPLTSSSDKAAIKTCNVLDYGATNDNTTDVGQPIIDAFADCGSPDTSGAVVYVPEGDYLLDTWVHLSNGTTWALQLDGVIYRNSSPSLEGYMFTISDGSDFELFGSTSEGAIQGSGYLYHMQGDYEGPRILSVSGVENWSVHDIALVDAHMFHFVISGATNREVYNMAIRGGDSGGLDGIDVSATKFWIHDIEVTNKDECVMTKAGTQNALFENIYCNWSGRCAMGSLDSNDLVSDVTYRNIYSWSSNQMMMIKSNGGSGNVSNILFEEFIGHSNAYSLDLDSVWSSMDPVDGDGIFYTNITFKNWYGDATDGETRAPIRVICPSSVPCTDITLDKINLWTDEGGYEEYLCENASGSGYCLDTSDSSSPAATTQYINTAPVSYSAATMTADSTTAFGTAASIPIPTIPTSFYPGATPISALAGSSS</sequence>
<dbReference type="InterPro" id="IPR000743">
    <property type="entry name" value="Glyco_hydro_28"/>
</dbReference>
<dbReference type="InterPro" id="IPR011050">
    <property type="entry name" value="Pectin_lyase_fold/virulence"/>
</dbReference>
<dbReference type="Pfam" id="PF00295">
    <property type="entry name" value="Glyco_hydro_28"/>
    <property type="match status" value="1"/>
</dbReference>
<gene>
    <name evidence="15" type="ORF">TRUGW13939_01757</name>
</gene>
<dbReference type="GeneID" id="55989267"/>
<keyword evidence="10" id="KW-0961">Cell wall biogenesis/degradation</keyword>
<dbReference type="EMBL" id="CP055898">
    <property type="protein sequence ID" value="QKX54669.1"/>
    <property type="molecule type" value="Genomic_DNA"/>
</dbReference>
<dbReference type="PANTHER" id="PTHR31736">
    <property type="match status" value="1"/>
</dbReference>
<feature type="domain" description="Rhamnogalacturonase A/B/Epimerase-like pectate lyase" evidence="14">
    <location>
        <begin position="39"/>
        <end position="95"/>
    </location>
</feature>
<dbReference type="GO" id="GO:0000272">
    <property type="term" value="P:polysaccharide catabolic process"/>
    <property type="evidence" value="ECO:0007669"/>
    <property type="project" value="UniProtKB-KW"/>
</dbReference>
<dbReference type="InterPro" id="IPR024535">
    <property type="entry name" value="RHGA/B-epi-like_pectate_lyase"/>
</dbReference>
<keyword evidence="9 12" id="KW-0326">Glycosidase</keyword>
<evidence type="ECO:0000256" key="5">
    <source>
        <dbReference type="ARBA" id="ARBA00022801"/>
    </source>
</evidence>
<dbReference type="GO" id="GO:0071555">
    <property type="term" value="P:cell wall organization"/>
    <property type="evidence" value="ECO:0007669"/>
    <property type="project" value="UniProtKB-KW"/>
</dbReference>
<dbReference type="KEGG" id="trg:TRUGW13939_01757"/>
<evidence type="ECO:0000259" key="14">
    <source>
        <dbReference type="Pfam" id="PF12708"/>
    </source>
</evidence>
<feature type="signal peptide" evidence="13">
    <location>
        <begin position="1"/>
        <end position="18"/>
    </location>
</feature>
<feature type="chain" id="PRO_5028895708" description="Rhamnogalacturonase A/B/Epimerase-like pectate lyase domain-containing protein" evidence="13">
    <location>
        <begin position="19"/>
        <end position="450"/>
    </location>
</feature>
<keyword evidence="5 12" id="KW-0378">Hydrolase</keyword>
<keyword evidence="11" id="KW-0624">Polysaccharide degradation</keyword>
<keyword evidence="16" id="KW-1185">Reference proteome</keyword>
<dbReference type="OrthoDB" id="2268901at2759"/>
<reference evidence="16" key="1">
    <citation type="submission" date="2020-06" db="EMBL/GenBank/DDBJ databases">
        <title>A chromosome-scale genome assembly of Talaromyces rugulosus W13939.</title>
        <authorList>
            <person name="Wang B."/>
            <person name="Guo L."/>
            <person name="Ye K."/>
            <person name="Wang L."/>
        </authorList>
    </citation>
    <scope>NUCLEOTIDE SEQUENCE [LARGE SCALE GENOMIC DNA]</scope>
    <source>
        <strain evidence="16">W13939</strain>
    </source>
</reference>
<dbReference type="InterPro" id="IPR012334">
    <property type="entry name" value="Pectin_lyas_fold"/>
</dbReference>
<keyword evidence="6" id="KW-1015">Disulfide bond</keyword>
<comment type="subcellular location">
    <subcellularLocation>
        <location evidence="1">Secreted</location>
    </subcellularLocation>
</comment>
<keyword evidence="8" id="KW-0119">Carbohydrate metabolism</keyword>
<dbReference type="AlphaFoldDB" id="A0A7H8QL65"/>
<proteinExistence type="inferred from homology"/>
<dbReference type="Pfam" id="PF12708">
    <property type="entry name" value="Pect-lyase_RHGA_epim"/>
    <property type="match status" value="1"/>
</dbReference>
<evidence type="ECO:0000256" key="3">
    <source>
        <dbReference type="ARBA" id="ARBA00022525"/>
    </source>
</evidence>
<evidence type="ECO:0000256" key="6">
    <source>
        <dbReference type="ARBA" id="ARBA00023157"/>
    </source>
</evidence>
<evidence type="ECO:0000256" key="9">
    <source>
        <dbReference type="ARBA" id="ARBA00023295"/>
    </source>
</evidence>
<evidence type="ECO:0000256" key="11">
    <source>
        <dbReference type="ARBA" id="ARBA00023326"/>
    </source>
</evidence>
<evidence type="ECO:0000256" key="10">
    <source>
        <dbReference type="ARBA" id="ARBA00023316"/>
    </source>
</evidence>
<evidence type="ECO:0000256" key="8">
    <source>
        <dbReference type="ARBA" id="ARBA00023277"/>
    </source>
</evidence>
<keyword evidence="4 13" id="KW-0732">Signal</keyword>
<accession>A0A7H8QL65</accession>
<evidence type="ECO:0000256" key="4">
    <source>
        <dbReference type="ARBA" id="ARBA00022729"/>
    </source>
</evidence>
<dbReference type="GO" id="GO:0046576">
    <property type="term" value="F:rhamnogalacturonan alpha-L-rhamnopyranosyl-(1-&gt;4)-alpha-D-galactopyranosyluronide lyase activity"/>
    <property type="evidence" value="ECO:0007669"/>
    <property type="project" value="UniProtKB-ARBA"/>
</dbReference>
<dbReference type="GO" id="GO:0004650">
    <property type="term" value="F:polygalacturonase activity"/>
    <property type="evidence" value="ECO:0007669"/>
    <property type="project" value="InterPro"/>
</dbReference>
<comment type="similarity">
    <text evidence="2 12">Belongs to the glycosyl hydrolase 28 family.</text>
</comment>